<proteinExistence type="predicted"/>
<dbReference type="SUPFAM" id="SSF158472">
    <property type="entry name" value="HAMP domain-like"/>
    <property type="match status" value="1"/>
</dbReference>
<dbReference type="Gene3D" id="6.10.340.10">
    <property type="match status" value="1"/>
</dbReference>
<evidence type="ECO:0000256" key="5">
    <source>
        <dbReference type="ARBA" id="ARBA00022553"/>
    </source>
</evidence>
<evidence type="ECO:0000313" key="16">
    <source>
        <dbReference type="EMBL" id="MFD0962231.1"/>
    </source>
</evidence>
<keyword evidence="17" id="KW-1185">Reference proteome</keyword>
<dbReference type="Pfam" id="PF06580">
    <property type="entry name" value="His_kinase"/>
    <property type="match status" value="1"/>
</dbReference>
<dbReference type="InterPro" id="IPR050640">
    <property type="entry name" value="Bact_2-comp_sensor_kinase"/>
</dbReference>
<dbReference type="EMBL" id="JBHTJZ010000072">
    <property type="protein sequence ID" value="MFD0962231.1"/>
    <property type="molecule type" value="Genomic_DNA"/>
</dbReference>
<keyword evidence="10" id="KW-0902">Two-component regulatory system</keyword>
<evidence type="ECO:0000256" key="7">
    <source>
        <dbReference type="ARBA" id="ARBA00022741"/>
    </source>
</evidence>
<dbReference type="InterPro" id="IPR003660">
    <property type="entry name" value="HAMP_dom"/>
</dbReference>
<evidence type="ECO:0000256" key="12">
    <source>
        <dbReference type="SAM" id="MobiDB-lite"/>
    </source>
</evidence>
<organism evidence="16 17">
    <name type="scientific">Paenibacillus chungangensis</name>
    <dbReference type="NCBI Taxonomy" id="696535"/>
    <lineage>
        <taxon>Bacteria</taxon>
        <taxon>Bacillati</taxon>
        <taxon>Bacillota</taxon>
        <taxon>Bacilli</taxon>
        <taxon>Bacillales</taxon>
        <taxon>Paenibacillaceae</taxon>
        <taxon>Paenibacillus</taxon>
    </lineage>
</organism>
<keyword evidence="13" id="KW-0812">Transmembrane</keyword>
<keyword evidence="13" id="KW-1133">Transmembrane helix</keyword>
<dbReference type="Pfam" id="PF02518">
    <property type="entry name" value="HATPase_c"/>
    <property type="match status" value="1"/>
</dbReference>
<feature type="compositionally biased region" description="Basic and acidic residues" evidence="12">
    <location>
        <begin position="579"/>
        <end position="589"/>
    </location>
</feature>
<keyword evidence="6 16" id="KW-0808">Transferase</keyword>
<evidence type="ECO:0000256" key="4">
    <source>
        <dbReference type="ARBA" id="ARBA00022475"/>
    </source>
</evidence>
<evidence type="ECO:0000313" key="17">
    <source>
        <dbReference type="Proteomes" id="UP001596989"/>
    </source>
</evidence>
<reference evidence="17" key="1">
    <citation type="journal article" date="2019" name="Int. J. Syst. Evol. Microbiol.">
        <title>The Global Catalogue of Microorganisms (GCM) 10K type strain sequencing project: providing services to taxonomists for standard genome sequencing and annotation.</title>
        <authorList>
            <consortium name="The Broad Institute Genomics Platform"/>
            <consortium name="The Broad Institute Genome Sequencing Center for Infectious Disease"/>
            <person name="Wu L."/>
            <person name="Ma J."/>
        </authorList>
    </citation>
    <scope>NUCLEOTIDE SEQUENCE [LARGE SCALE GENOMIC DNA]</scope>
    <source>
        <strain evidence="17">CCUG 59129</strain>
    </source>
</reference>
<evidence type="ECO:0000256" key="6">
    <source>
        <dbReference type="ARBA" id="ARBA00022679"/>
    </source>
</evidence>
<dbReference type="PROSITE" id="PS50885">
    <property type="entry name" value="HAMP"/>
    <property type="match status" value="1"/>
</dbReference>
<dbReference type="CDD" id="cd06225">
    <property type="entry name" value="HAMP"/>
    <property type="match status" value="1"/>
</dbReference>
<evidence type="ECO:0000256" key="9">
    <source>
        <dbReference type="ARBA" id="ARBA00022840"/>
    </source>
</evidence>
<dbReference type="Gene3D" id="3.30.565.10">
    <property type="entry name" value="Histidine kinase-like ATPase, C-terminal domain"/>
    <property type="match status" value="1"/>
</dbReference>
<dbReference type="PANTHER" id="PTHR34220:SF7">
    <property type="entry name" value="SENSOR HISTIDINE KINASE YPDA"/>
    <property type="match status" value="1"/>
</dbReference>
<dbReference type="SMART" id="SM00387">
    <property type="entry name" value="HATPase_c"/>
    <property type="match status" value="1"/>
</dbReference>
<feature type="region of interest" description="Disordered" evidence="12">
    <location>
        <begin position="569"/>
        <end position="589"/>
    </location>
</feature>
<accession>A0ABW3HXK4</accession>
<name>A0ABW3HXK4_9BACL</name>
<dbReference type="PROSITE" id="PS50109">
    <property type="entry name" value="HIS_KIN"/>
    <property type="match status" value="1"/>
</dbReference>
<dbReference type="EC" id="2.7.13.3" evidence="3"/>
<keyword evidence="9" id="KW-0067">ATP-binding</keyword>
<dbReference type="GO" id="GO:0004673">
    <property type="term" value="F:protein histidine kinase activity"/>
    <property type="evidence" value="ECO:0007669"/>
    <property type="project" value="UniProtKB-EC"/>
</dbReference>
<feature type="domain" description="HAMP" evidence="15">
    <location>
        <begin position="302"/>
        <end position="354"/>
    </location>
</feature>
<keyword evidence="8 16" id="KW-0418">Kinase</keyword>
<dbReference type="InterPro" id="IPR036890">
    <property type="entry name" value="HATPase_C_sf"/>
</dbReference>
<dbReference type="InterPro" id="IPR003594">
    <property type="entry name" value="HATPase_dom"/>
</dbReference>
<feature type="domain" description="Histidine kinase" evidence="14">
    <location>
        <begin position="461"/>
        <end position="573"/>
    </location>
</feature>
<evidence type="ECO:0000256" key="11">
    <source>
        <dbReference type="ARBA" id="ARBA00023136"/>
    </source>
</evidence>
<comment type="catalytic activity">
    <reaction evidence="1">
        <text>ATP + protein L-histidine = ADP + protein N-phospho-L-histidine.</text>
        <dbReference type="EC" id="2.7.13.3"/>
    </reaction>
</comment>
<keyword evidence="4" id="KW-1003">Cell membrane</keyword>
<evidence type="ECO:0000256" key="3">
    <source>
        <dbReference type="ARBA" id="ARBA00012438"/>
    </source>
</evidence>
<dbReference type="PANTHER" id="PTHR34220">
    <property type="entry name" value="SENSOR HISTIDINE KINASE YPDA"/>
    <property type="match status" value="1"/>
</dbReference>
<dbReference type="InterPro" id="IPR010559">
    <property type="entry name" value="Sig_transdc_His_kin_internal"/>
</dbReference>
<dbReference type="InterPro" id="IPR005467">
    <property type="entry name" value="His_kinase_dom"/>
</dbReference>
<keyword evidence="11 13" id="KW-0472">Membrane</keyword>
<comment type="caution">
    <text evidence="16">The sequence shown here is derived from an EMBL/GenBank/DDBJ whole genome shotgun (WGS) entry which is preliminary data.</text>
</comment>
<evidence type="ECO:0000256" key="13">
    <source>
        <dbReference type="SAM" id="Phobius"/>
    </source>
</evidence>
<evidence type="ECO:0000259" key="15">
    <source>
        <dbReference type="PROSITE" id="PS50885"/>
    </source>
</evidence>
<gene>
    <name evidence="16" type="ORF">ACFQ2I_23095</name>
</gene>
<evidence type="ECO:0000256" key="8">
    <source>
        <dbReference type="ARBA" id="ARBA00022777"/>
    </source>
</evidence>
<evidence type="ECO:0000256" key="10">
    <source>
        <dbReference type="ARBA" id="ARBA00023012"/>
    </source>
</evidence>
<evidence type="ECO:0000256" key="1">
    <source>
        <dbReference type="ARBA" id="ARBA00000085"/>
    </source>
</evidence>
<keyword evidence="5" id="KW-0597">Phosphoprotein</keyword>
<dbReference type="SMART" id="SM00304">
    <property type="entry name" value="HAMP"/>
    <property type="match status" value="1"/>
</dbReference>
<keyword evidence="7" id="KW-0547">Nucleotide-binding</keyword>
<comment type="subcellular location">
    <subcellularLocation>
        <location evidence="2">Cell membrane</location>
        <topology evidence="2">Multi-pass membrane protein</topology>
    </subcellularLocation>
</comment>
<dbReference type="Proteomes" id="UP001596989">
    <property type="component" value="Unassembled WGS sequence"/>
</dbReference>
<evidence type="ECO:0000259" key="14">
    <source>
        <dbReference type="PROSITE" id="PS50109"/>
    </source>
</evidence>
<dbReference type="RefSeq" id="WP_377568629.1">
    <property type="nucleotide sequence ID" value="NZ_JBHTJZ010000072.1"/>
</dbReference>
<dbReference type="Pfam" id="PF00672">
    <property type="entry name" value="HAMP"/>
    <property type="match status" value="1"/>
</dbReference>
<protein>
    <recommendedName>
        <fullName evidence="3">histidine kinase</fullName>
        <ecNumber evidence="3">2.7.13.3</ecNumber>
    </recommendedName>
</protein>
<sequence length="589" mass="67518">MKRRAGSMTFKLFLTCLVFVLLCVAIISHLSSQFVRNHVEERDQEFINQILLKVNEYLALNFVSMQSLLFSVDSYLDTTDFDEDKLGQYLDQLYGVNIQYISNIYVIKEDYSIIGGRTITRVMNEPLAELEPVYRIARQSAFRSTISMPYDNRFTGRTVTLARKSKYNDSLVVAVDINIRELETKLLQIHEEEQIQLYIADYGGNIVASSKDDSVAAGMDRIGGMSIAQLIEADKTVMRSESGSRTESLFVKLHSPVYNWMLVAVSDGSRLSRILNDINGHFIRLILFGLLLSLITAMTITRYIRKPVFELVHKMKQVERGKLEVRSGKIRNDEFGYLSRTFDRMLRQINDLFQNAKEQKELQAKLEMQVLQAQINPHFLYNTLGAISHVVRLGKLDKVDPVIASLISILEYGIKDPSYKISLQEELNNVRDYITIQNIRYDRDFKLVEAIDPELQAFKVFRMFLQPIVENSIFHGYRGGREEGAIHIEVYRGDNRVVVDVIDHGIGIDEEKIDQLLMPGPEERERDSEGRERIGLANIHGRIKLHYGLNYGLRILRAPGKGTCVRAEFPIPDEEGDKGDEHQMSDCGR</sequence>
<dbReference type="SUPFAM" id="SSF55874">
    <property type="entry name" value="ATPase domain of HSP90 chaperone/DNA topoisomerase II/histidine kinase"/>
    <property type="match status" value="1"/>
</dbReference>
<feature type="transmembrane region" description="Helical" evidence="13">
    <location>
        <begin position="282"/>
        <end position="304"/>
    </location>
</feature>
<evidence type="ECO:0000256" key="2">
    <source>
        <dbReference type="ARBA" id="ARBA00004651"/>
    </source>
</evidence>